<evidence type="ECO:0000313" key="5">
    <source>
        <dbReference type="Proteomes" id="UP001178461"/>
    </source>
</evidence>
<dbReference type="Pfam" id="PF09174">
    <property type="entry name" value="Maf1"/>
    <property type="match status" value="1"/>
</dbReference>
<evidence type="ECO:0000256" key="3">
    <source>
        <dbReference type="SAM" id="MobiDB-lite"/>
    </source>
</evidence>
<dbReference type="InterPro" id="IPR038564">
    <property type="entry name" value="Maf1_sf"/>
</dbReference>
<dbReference type="GO" id="GO:0005634">
    <property type="term" value="C:nucleus"/>
    <property type="evidence" value="ECO:0007669"/>
    <property type="project" value="TreeGrafter"/>
</dbReference>
<dbReference type="GO" id="GO:0000994">
    <property type="term" value="F:RNA polymerase III core binding"/>
    <property type="evidence" value="ECO:0007669"/>
    <property type="project" value="TreeGrafter"/>
</dbReference>
<sequence>MAGRLSKSHSGEEEGPLSDKGSHKTLFYLRATLKESFRQEPRIQPKDFRALKPHLWDAVEQEICLSECDIDSYNPDLDSDPFGEEGSLWSLNSSFYNKWLKRIIFFTCRSIRGSTYPHPEAGDELHMDLSEEEEEAAAGPCDEDGASIEEERRQVTSACVFWGSFAPPLKKAPAAFSPRLASSCCSASWPCGCCLTSWCLQTPTDAASQSLGLPAGLGTPAALETWSGP</sequence>
<gene>
    <name evidence="4" type="ORF">PODLI_1B021017</name>
</gene>
<protein>
    <recommendedName>
        <fullName evidence="2">Repressor of RNA polymerase III transcription MAF1 homolog</fullName>
    </recommendedName>
</protein>
<evidence type="ECO:0000256" key="1">
    <source>
        <dbReference type="ARBA" id="ARBA00006231"/>
    </source>
</evidence>
<dbReference type="Gene3D" id="3.40.1000.50">
    <property type="entry name" value="Repressor of RNA polymerase III transcription Maf1"/>
    <property type="match status" value="1"/>
</dbReference>
<dbReference type="Proteomes" id="UP001178461">
    <property type="component" value="Chromosome 9"/>
</dbReference>
<keyword evidence="5" id="KW-1185">Reference proteome</keyword>
<evidence type="ECO:0000256" key="2">
    <source>
        <dbReference type="ARBA" id="ARBA00020829"/>
    </source>
</evidence>
<dbReference type="EMBL" id="OX395134">
    <property type="protein sequence ID" value="CAI5783485.1"/>
    <property type="molecule type" value="Genomic_DNA"/>
</dbReference>
<comment type="similarity">
    <text evidence="1">Belongs to the MAF1 family.</text>
</comment>
<evidence type="ECO:0000313" key="4">
    <source>
        <dbReference type="EMBL" id="CAI5783485.1"/>
    </source>
</evidence>
<proteinExistence type="inferred from homology"/>
<dbReference type="AlphaFoldDB" id="A0AA35KSG2"/>
<accession>A0AA35KSG2</accession>
<reference evidence="4" key="1">
    <citation type="submission" date="2022-12" db="EMBL/GenBank/DDBJ databases">
        <authorList>
            <person name="Alioto T."/>
            <person name="Alioto T."/>
            <person name="Gomez Garrido J."/>
        </authorList>
    </citation>
    <scope>NUCLEOTIDE SEQUENCE</scope>
</reference>
<dbReference type="GO" id="GO:0016480">
    <property type="term" value="P:negative regulation of transcription by RNA polymerase III"/>
    <property type="evidence" value="ECO:0007669"/>
    <property type="project" value="InterPro"/>
</dbReference>
<dbReference type="InterPro" id="IPR015257">
    <property type="entry name" value="Maf1"/>
</dbReference>
<organism evidence="4 5">
    <name type="scientific">Podarcis lilfordi</name>
    <name type="common">Lilford's wall lizard</name>
    <dbReference type="NCBI Taxonomy" id="74358"/>
    <lineage>
        <taxon>Eukaryota</taxon>
        <taxon>Metazoa</taxon>
        <taxon>Chordata</taxon>
        <taxon>Craniata</taxon>
        <taxon>Vertebrata</taxon>
        <taxon>Euteleostomi</taxon>
        <taxon>Lepidosauria</taxon>
        <taxon>Squamata</taxon>
        <taxon>Bifurcata</taxon>
        <taxon>Unidentata</taxon>
        <taxon>Episquamata</taxon>
        <taxon>Laterata</taxon>
        <taxon>Lacertibaenia</taxon>
        <taxon>Lacertidae</taxon>
        <taxon>Podarcis</taxon>
    </lineage>
</organism>
<name>A0AA35KSG2_9SAUR</name>
<dbReference type="PANTHER" id="PTHR22504:SF0">
    <property type="entry name" value="REPRESSOR OF RNA POLYMERASE III TRANSCRIPTION MAF1 HOMOLOG"/>
    <property type="match status" value="1"/>
</dbReference>
<dbReference type="PANTHER" id="PTHR22504">
    <property type="entry name" value="REPRESSOR OF RNA POLYMERASE III TRANSCRIPTION MAF1"/>
    <property type="match status" value="1"/>
</dbReference>
<feature type="region of interest" description="Disordered" evidence="3">
    <location>
        <begin position="1"/>
        <end position="22"/>
    </location>
</feature>